<evidence type="ECO:0000313" key="6">
    <source>
        <dbReference type="Proteomes" id="UP000266673"/>
    </source>
</evidence>
<evidence type="ECO:0000256" key="3">
    <source>
        <dbReference type="ARBA" id="ARBA00022525"/>
    </source>
</evidence>
<proteinExistence type="predicted"/>
<reference evidence="5 6" key="1">
    <citation type="submission" date="2018-06" db="EMBL/GenBank/DDBJ databases">
        <title>Comparative genomics reveals the genomic features of Rhizophagus irregularis, R. cerebriforme, R. diaphanum and Gigaspora rosea, and their symbiotic lifestyle signature.</title>
        <authorList>
            <person name="Morin E."/>
            <person name="San Clemente H."/>
            <person name="Chen E.C.H."/>
            <person name="De La Providencia I."/>
            <person name="Hainaut M."/>
            <person name="Kuo A."/>
            <person name="Kohler A."/>
            <person name="Murat C."/>
            <person name="Tang N."/>
            <person name="Roy S."/>
            <person name="Loubradou J."/>
            <person name="Henrissat B."/>
            <person name="Grigoriev I.V."/>
            <person name="Corradi N."/>
            <person name="Roux C."/>
            <person name="Martin F.M."/>
        </authorList>
    </citation>
    <scope>NUCLEOTIDE SEQUENCE [LARGE SCALE GENOMIC DNA]</scope>
    <source>
        <strain evidence="5 6">DAOM 194757</strain>
    </source>
</reference>
<dbReference type="AlphaFoldDB" id="A0A397UGN4"/>
<dbReference type="GO" id="GO:0043657">
    <property type="term" value="C:host cell"/>
    <property type="evidence" value="ECO:0007669"/>
    <property type="project" value="UniProtKB-SubCell"/>
</dbReference>
<dbReference type="Pfam" id="PF20147">
    <property type="entry name" value="Crinkler"/>
    <property type="match status" value="1"/>
</dbReference>
<keyword evidence="3" id="KW-0964">Secreted</keyword>
<name>A0A397UGN4_9GLOM</name>
<dbReference type="InterPro" id="IPR045379">
    <property type="entry name" value="Crinkler_N"/>
</dbReference>
<sequence length="104" mass="12558">MNSIILFCFIQDEKSEKVFKVTIDKRKYIIDFQEAIKKKLDVSNNVKAKDLTYFVEKTKIELKIHELFVEKKICQKELEKFSIIYSRKTCQCHSRRTLYIESRN</sequence>
<keyword evidence="6" id="KW-1185">Reference proteome</keyword>
<dbReference type="GO" id="GO:0005576">
    <property type="term" value="C:extracellular region"/>
    <property type="evidence" value="ECO:0007669"/>
    <property type="project" value="UniProtKB-SubCell"/>
</dbReference>
<feature type="domain" description="Crinkler effector protein N-terminal" evidence="4">
    <location>
        <begin position="6"/>
        <end position="83"/>
    </location>
</feature>
<comment type="caution">
    <text evidence="5">The sequence shown here is derived from an EMBL/GenBank/DDBJ whole genome shotgun (WGS) entry which is preliminary data.</text>
</comment>
<evidence type="ECO:0000313" key="5">
    <source>
        <dbReference type="EMBL" id="RIB09334.1"/>
    </source>
</evidence>
<dbReference type="Proteomes" id="UP000266673">
    <property type="component" value="Unassembled WGS sequence"/>
</dbReference>
<comment type="subcellular location">
    <subcellularLocation>
        <location evidence="1">Host cell</location>
    </subcellularLocation>
    <subcellularLocation>
        <location evidence="2">Secreted</location>
    </subcellularLocation>
</comment>
<evidence type="ECO:0000259" key="4">
    <source>
        <dbReference type="Pfam" id="PF20147"/>
    </source>
</evidence>
<dbReference type="EMBL" id="QKWP01001389">
    <property type="protein sequence ID" value="RIB09334.1"/>
    <property type="molecule type" value="Genomic_DNA"/>
</dbReference>
<organism evidence="5 6">
    <name type="scientific">Gigaspora rosea</name>
    <dbReference type="NCBI Taxonomy" id="44941"/>
    <lineage>
        <taxon>Eukaryota</taxon>
        <taxon>Fungi</taxon>
        <taxon>Fungi incertae sedis</taxon>
        <taxon>Mucoromycota</taxon>
        <taxon>Glomeromycotina</taxon>
        <taxon>Glomeromycetes</taxon>
        <taxon>Diversisporales</taxon>
        <taxon>Gigasporaceae</taxon>
        <taxon>Gigaspora</taxon>
    </lineage>
</organism>
<evidence type="ECO:0000256" key="2">
    <source>
        <dbReference type="ARBA" id="ARBA00004613"/>
    </source>
</evidence>
<protein>
    <recommendedName>
        <fullName evidence="4">Crinkler effector protein N-terminal domain-containing protein</fullName>
    </recommendedName>
</protein>
<evidence type="ECO:0000256" key="1">
    <source>
        <dbReference type="ARBA" id="ARBA00004340"/>
    </source>
</evidence>
<gene>
    <name evidence="5" type="ORF">C2G38_2209234</name>
</gene>
<accession>A0A397UGN4</accession>